<organism evidence="2 3">
    <name type="scientific">Mugilogobius chulae</name>
    <name type="common">yellowstripe goby</name>
    <dbReference type="NCBI Taxonomy" id="88201"/>
    <lineage>
        <taxon>Eukaryota</taxon>
        <taxon>Metazoa</taxon>
        <taxon>Chordata</taxon>
        <taxon>Craniata</taxon>
        <taxon>Vertebrata</taxon>
        <taxon>Euteleostomi</taxon>
        <taxon>Actinopterygii</taxon>
        <taxon>Neopterygii</taxon>
        <taxon>Teleostei</taxon>
        <taxon>Neoteleostei</taxon>
        <taxon>Acanthomorphata</taxon>
        <taxon>Gobiaria</taxon>
        <taxon>Gobiiformes</taxon>
        <taxon>Gobioidei</taxon>
        <taxon>Gobiidae</taxon>
        <taxon>Gobionellinae</taxon>
        <taxon>Mugilogobius</taxon>
    </lineage>
</organism>
<reference evidence="3" key="1">
    <citation type="submission" date="2024-04" db="EMBL/GenBank/DDBJ databases">
        <title>Salinicola lusitanus LLJ914,a marine bacterium isolated from the Okinawa Trough.</title>
        <authorList>
            <person name="Li J."/>
        </authorList>
    </citation>
    <scope>NUCLEOTIDE SEQUENCE [LARGE SCALE GENOMIC DNA]</scope>
</reference>
<dbReference type="Pfam" id="PF20499">
    <property type="entry name" value="DUF6729"/>
    <property type="match status" value="1"/>
</dbReference>
<dbReference type="InterPro" id="IPR046616">
    <property type="entry name" value="DUF6729"/>
</dbReference>
<gene>
    <name evidence="2" type="ORF">WMY93_032875</name>
</gene>
<evidence type="ECO:0000313" key="3">
    <source>
        <dbReference type="Proteomes" id="UP001460270"/>
    </source>
</evidence>
<name>A0AAW0MVK0_9GOBI</name>
<keyword evidence="3" id="KW-1185">Reference proteome</keyword>
<dbReference type="PANTHER" id="PTHR24401:SF29">
    <property type="entry name" value="SI:CH211-243P7.3-RELATED"/>
    <property type="match status" value="1"/>
</dbReference>
<dbReference type="EMBL" id="JBBPFD010000090">
    <property type="protein sequence ID" value="KAK7880493.1"/>
    <property type="molecule type" value="Genomic_DNA"/>
</dbReference>
<sequence>MSPASAPTPAEASGTPILAPALPAAPVPAPLVHCHPAPVLPPPLELPSHWDEQLPPFQQDWIRKTLFKANPKTGKPELVAQLKLWWYPPQPPLIHTQPPSSPNAFFCRPLFLWMPLKMWSIPLVCVKPTCNSHKLTAAGIYRTVRRVLDVDGWYDMATEYLECKGCKRRYPGWSEEILRQLDIGHRSQFPAILTYRYSCDYRVVRMMRERTQGNSVTQLYNKLNEEHSEAWTDRALQYLTACDPFVSSDILERPSFADPPAIPALPKPKWLLSVYSRDVLSRLDEVKAKITSVFGSVLKMDSTKKVTKKLAGAAAHTAAWCTNIGNEHGQVLCSVLTAAEGHGLWPMARGLMRRYREAGVAPPTIMYVDRDCCSPHGRSQVKAMFSEWNDLQVRLDIWHFMRRFAAGVNTEAHPLYGLFMARLSRCIYEWDPEDVAALRRAKQGELLAAGMGAVSERALNERISRKELALHCRRRTRGVEETTRLIKALIDQMDGDGGKDTLGVPLLNHERIQQIWKEQEKHIACIQDPQGFSLYLKTGTLKKGGVELCTYRCARGSTSLESFHLHLNRFIPGTSASDAHFQAYLLEGLMRWNEDRMEEAVQRKSTLWTYSSAKREALHRLSQKVLGKSLVDNYYPPGAYTGELLGIEYLYSQTGASLTVVETPAEEDRLVDQLPDEHVLQDEGFVEGNTEDLTVPVRLSLSQLMLILPTTVVLKTRPSTLSILQQDQPHHSLPLPAMQRKSLLHLSLLPRINLLAL</sequence>
<dbReference type="PANTHER" id="PTHR24401">
    <property type="entry name" value="SI:CH211-243P7.3-RELATED"/>
    <property type="match status" value="1"/>
</dbReference>
<evidence type="ECO:0000259" key="1">
    <source>
        <dbReference type="Pfam" id="PF20499"/>
    </source>
</evidence>
<proteinExistence type="predicted"/>
<dbReference type="Proteomes" id="UP001460270">
    <property type="component" value="Unassembled WGS sequence"/>
</dbReference>
<feature type="domain" description="DUF6729" evidence="1">
    <location>
        <begin position="50"/>
        <end position="280"/>
    </location>
</feature>
<comment type="caution">
    <text evidence="2">The sequence shown here is derived from an EMBL/GenBank/DDBJ whole genome shotgun (WGS) entry which is preliminary data.</text>
</comment>
<evidence type="ECO:0000313" key="2">
    <source>
        <dbReference type="EMBL" id="KAK7880493.1"/>
    </source>
</evidence>
<protein>
    <recommendedName>
        <fullName evidence="1">DUF6729 domain-containing protein</fullName>
    </recommendedName>
</protein>
<dbReference type="AlphaFoldDB" id="A0AAW0MVK0"/>
<accession>A0AAW0MVK0</accession>